<organism evidence="1 2">
    <name type="scientific">Paractinoplanes durhamensis</name>
    <dbReference type="NCBI Taxonomy" id="113563"/>
    <lineage>
        <taxon>Bacteria</taxon>
        <taxon>Bacillati</taxon>
        <taxon>Actinomycetota</taxon>
        <taxon>Actinomycetes</taxon>
        <taxon>Micromonosporales</taxon>
        <taxon>Micromonosporaceae</taxon>
        <taxon>Paractinoplanes</taxon>
    </lineage>
</organism>
<proteinExistence type="predicted"/>
<dbReference type="InterPro" id="IPR029058">
    <property type="entry name" value="AB_hydrolase_fold"/>
</dbReference>
<name>A0ABQ3ZDT1_9ACTN</name>
<sequence>MPTARLHDDAPIEVTVLGAGPAVLLPVSTRVLDGPEAEQMRAWGADPNLGHHLATGLEAAGFRVITADYEGHLAAHPQPRTLNAATLAADLLAIADAAGERRFAYYGYSWLALAGLQLAIRTDRVTALAMGGFPPLGGPYAAMLAVTEATYRMAVTNAENPPAQVATPEPGDWDSADMTLSPDQTRQYLSLYESLTDFSDKAAVATLPPIPRLAFAGEKDTIVYGPKWGDTVVDIVGPLIANQTALTTAGWRVEIIPAADHMAAMQAAVVLPLLTDWLQHPQPE</sequence>
<dbReference type="Proteomes" id="UP000637628">
    <property type="component" value="Unassembled WGS sequence"/>
</dbReference>
<evidence type="ECO:0000313" key="1">
    <source>
        <dbReference type="EMBL" id="GIE07997.1"/>
    </source>
</evidence>
<accession>A0ABQ3ZDT1</accession>
<evidence type="ECO:0008006" key="3">
    <source>
        <dbReference type="Google" id="ProtNLM"/>
    </source>
</evidence>
<dbReference type="SUPFAM" id="SSF53474">
    <property type="entry name" value="alpha/beta-Hydrolases"/>
    <property type="match status" value="1"/>
</dbReference>
<dbReference type="Gene3D" id="3.40.50.1820">
    <property type="entry name" value="alpha/beta hydrolase"/>
    <property type="match status" value="1"/>
</dbReference>
<evidence type="ECO:0000313" key="2">
    <source>
        <dbReference type="Proteomes" id="UP000637628"/>
    </source>
</evidence>
<gene>
    <name evidence="1" type="ORF">Adu01nite_93470</name>
</gene>
<keyword evidence="2" id="KW-1185">Reference proteome</keyword>
<dbReference type="RefSeq" id="WP_203735827.1">
    <property type="nucleotide sequence ID" value="NZ_BAAATX010000067.1"/>
</dbReference>
<dbReference type="EMBL" id="BOML01000096">
    <property type="protein sequence ID" value="GIE07997.1"/>
    <property type="molecule type" value="Genomic_DNA"/>
</dbReference>
<protein>
    <recommendedName>
        <fullName evidence="3">Alpha/beta hydrolase</fullName>
    </recommendedName>
</protein>
<reference evidence="1 2" key="1">
    <citation type="submission" date="2021-01" db="EMBL/GenBank/DDBJ databases">
        <title>Whole genome shotgun sequence of Actinoplanes durhamensis NBRC 14914.</title>
        <authorList>
            <person name="Komaki H."/>
            <person name="Tamura T."/>
        </authorList>
    </citation>
    <scope>NUCLEOTIDE SEQUENCE [LARGE SCALE GENOMIC DNA]</scope>
    <source>
        <strain evidence="1 2">NBRC 14914</strain>
    </source>
</reference>
<comment type="caution">
    <text evidence="1">The sequence shown here is derived from an EMBL/GenBank/DDBJ whole genome shotgun (WGS) entry which is preliminary data.</text>
</comment>